<accession>A0AAQ4F0Y2</accession>
<name>A0AAQ4F0Y2_AMBAM</name>
<keyword evidence="5" id="KW-0812">Transmembrane</keyword>
<organism evidence="7 8">
    <name type="scientific">Amblyomma americanum</name>
    <name type="common">Lone star tick</name>
    <dbReference type="NCBI Taxonomy" id="6943"/>
    <lineage>
        <taxon>Eukaryota</taxon>
        <taxon>Metazoa</taxon>
        <taxon>Ecdysozoa</taxon>
        <taxon>Arthropoda</taxon>
        <taxon>Chelicerata</taxon>
        <taxon>Arachnida</taxon>
        <taxon>Acari</taxon>
        <taxon>Parasitiformes</taxon>
        <taxon>Ixodida</taxon>
        <taxon>Ixodoidea</taxon>
        <taxon>Ixodidae</taxon>
        <taxon>Amblyomminae</taxon>
        <taxon>Amblyomma</taxon>
    </lineage>
</organism>
<proteinExistence type="predicted"/>
<dbReference type="Pfam" id="PF12423">
    <property type="entry name" value="KIF1B"/>
    <property type="match status" value="1"/>
</dbReference>
<dbReference type="Pfam" id="PF00225">
    <property type="entry name" value="Kinesin"/>
    <property type="match status" value="1"/>
</dbReference>
<dbReference type="InterPro" id="IPR008984">
    <property type="entry name" value="SMAD_FHA_dom_sf"/>
</dbReference>
<dbReference type="InterPro" id="IPR001752">
    <property type="entry name" value="Kinesin_motor_dom"/>
</dbReference>
<comment type="caution">
    <text evidence="7">The sequence shown here is derived from an EMBL/GenBank/DDBJ whole genome shotgun (WGS) entry which is preliminary data.</text>
</comment>
<dbReference type="SUPFAM" id="SSF52540">
    <property type="entry name" value="P-loop containing nucleoside triphosphate hydrolases"/>
    <property type="match status" value="1"/>
</dbReference>
<dbReference type="GO" id="GO:0008017">
    <property type="term" value="F:microtubule binding"/>
    <property type="evidence" value="ECO:0007669"/>
    <property type="project" value="InterPro"/>
</dbReference>
<sequence>MKVVNLKYIVKQARTAVSSVNLRHSMFRVNALITAGVVVPYLWALNADAGRVRREIDCPYTCDQVYCEKVDASQCTGNKLLRKNAGPCQCCDRCIIQLKDGELCKDAYLWGSDAPLAECVQGSSERERQRGARCLVRMREQETQLWSPGQSQSFEPRSFTFDRCFWSHDGFLRLDDGYCAPDPEHERGALYADQERVYKELGREVVRSAWQGYNAALLAYGQSGSGKSYSMVGYGTNTELSQLKRKWEDDMQAVIKENEAQMLIMKQSYEEKLKSAAKKKDTDKLIAEEEKKAIPHLSNLNLDPLLSGRIVHILQKGTSTVGKADADIAMLGVGLVQILTHLDTCVEKLGLMFSLIFFLFLASIQDKHAVIQRTDTEVTIQKGCPEAKILVNGSPVTSPVTLKHNDRIVFGQTQLFLFVNPRQHDRHDLSKYPEVTYEMAQEEIALRAGIKLHDDDSLETALLNRDMIEVLPKIDEANAISEELDRGVRFEILLVSPQLLGKQLGRTEVYVKARNLKTEQEFDWTKEKFLSRAFAMKEMYSKYENGEQWEVDEERDPFLEDPNAEVRIGTVQVYLQPLAYMVDLKEQLEIINFKGEEVGILNLVEYLSDSYVAISVWGVQVAPVSATGVRPKGRVLKKSFQEDLINQTNALMNGFRINGRENLRRLVESAESQQQKRVPVSVVKDLLLVSSSQAAEELLSKLEGRYPVLATMIQSEALFSTAMTWCVFGFLKGNTNQYHEMLLFPLQNQLVAVAVGCALGAATMTVLRMITFGSDAVIVVVMCGTYFTFFMLESLNSSGVTGVIVYTMVVTSHRLISCTELEGYLES</sequence>
<evidence type="ECO:0000256" key="2">
    <source>
        <dbReference type="ARBA" id="ARBA00022840"/>
    </source>
</evidence>
<feature type="transmembrane region" description="Helical" evidence="5">
    <location>
        <begin position="750"/>
        <end position="767"/>
    </location>
</feature>
<keyword evidence="8" id="KW-1185">Reference proteome</keyword>
<dbReference type="InterPro" id="IPR036961">
    <property type="entry name" value="Kinesin_motor_dom_sf"/>
</dbReference>
<keyword evidence="5" id="KW-0472">Membrane</keyword>
<keyword evidence="5" id="KW-1133">Transmembrane helix</keyword>
<evidence type="ECO:0000259" key="6">
    <source>
        <dbReference type="SMART" id="SM00129"/>
    </source>
</evidence>
<keyword evidence="1" id="KW-0547">Nucleotide-binding</keyword>
<dbReference type="GO" id="GO:0005524">
    <property type="term" value="F:ATP binding"/>
    <property type="evidence" value="ECO:0007669"/>
    <property type="project" value="UniProtKB-KW"/>
</dbReference>
<evidence type="ECO:0000256" key="1">
    <source>
        <dbReference type="ARBA" id="ARBA00022741"/>
    </source>
</evidence>
<dbReference type="EMBL" id="JARKHS020008586">
    <property type="protein sequence ID" value="KAK8780629.1"/>
    <property type="molecule type" value="Genomic_DNA"/>
</dbReference>
<dbReference type="GO" id="GO:0007018">
    <property type="term" value="P:microtubule-based movement"/>
    <property type="evidence" value="ECO:0007669"/>
    <property type="project" value="InterPro"/>
</dbReference>
<dbReference type="InterPro" id="IPR027417">
    <property type="entry name" value="P-loop_NTPase"/>
</dbReference>
<evidence type="ECO:0000313" key="8">
    <source>
        <dbReference type="Proteomes" id="UP001321473"/>
    </source>
</evidence>
<dbReference type="Gene3D" id="2.60.200.20">
    <property type="match status" value="1"/>
</dbReference>
<keyword evidence="3" id="KW-0175">Coiled coil</keyword>
<feature type="transmembrane region" description="Helical" evidence="5">
    <location>
        <begin position="708"/>
        <end position="730"/>
    </location>
</feature>
<dbReference type="Pfam" id="PF00498">
    <property type="entry name" value="FHA"/>
    <property type="match status" value="1"/>
</dbReference>
<dbReference type="Gene3D" id="3.40.850.10">
    <property type="entry name" value="Kinesin motor domain"/>
    <property type="match status" value="1"/>
</dbReference>
<protein>
    <recommendedName>
        <fullName evidence="6">Kinesin motor domain-containing protein</fullName>
    </recommendedName>
</protein>
<dbReference type="PANTHER" id="PTHR47117">
    <property type="entry name" value="STAR-RELATED LIPID TRANSFER PROTEIN 9"/>
    <property type="match status" value="1"/>
</dbReference>
<feature type="domain" description="Kinesin motor" evidence="6">
    <location>
        <begin position="111"/>
        <end position="374"/>
    </location>
</feature>
<dbReference type="InterPro" id="IPR000253">
    <property type="entry name" value="FHA_dom"/>
</dbReference>
<reference evidence="7 8" key="1">
    <citation type="journal article" date="2023" name="Arcadia Sci">
        <title>De novo assembly of a long-read Amblyomma americanum tick genome.</title>
        <authorList>
            <person name="Chou S."/>
            <person name="Poskanzer K.E."/>
            <person name="Rollins M."/>
            <person name="Thuy-Boun P.S."/>
        </authorList>
    </citation>
    <scope>NUCLEOTIDE SEQUENCE [LARGE SCALE GENOMIC DNA]</scope>
    <source>
        <strain evidence="7">F_SG_1</strain>
        <tissue evidence="7">Salivary glands</tissue>
    </source>
</reference>
<evidence type="ECO:0000313" key="7">
    <source>
        <dbReference type="EMBL" id="KAK8780629.1"/>
    </source>
</evidence>
<dbReference type="GO" id="GO:0003777">
    <property type="term" value="F:microtubule motor activity"/>
    <property type="evidence" value="ECO:0007669"/>
    <property type="project" value="InterPro"/>
</dbReference>
<dbReference type="InterPro" id="IPR022140">
    <property type="entry name" value="Kinesin-like_KIF1-typ"/>
</dbReference>
<evidence type="ECO:0000256" key="5">
    <source>
        <dbReference type="SAM" id="Phobius"/>
    </source>
</evidence>
<keyword evidence="2" id="KW-0067">ATP-binding</keyword>
<dbReference type="AlphaFoldDB" id="A0AAQ4F0Y2"/>
<dbReference type="Proteomes" id="UP001321473">
    <property type="component" value="Unassembled WGS sequence"/>
</dbReference>
<evidence type="ECO:0000256" key="4">
    <source>
        <dbReference type="ARBA" id="ARBA00023175"/>
    </source>
</evidence>
<dbReference type="SUPFAM" id="SSF49879">
    <property type="entry name" value="SMAD/FHA domain"/>
    <property type="match status" value="1"/>
</dbReference>
<gene>
    <name evidence="7" type="ORF">V5799_018025</name>
</gene>
<dbReference type="SMART" id="SM00129">
    <property type="entry name" value="KISc"/>
    <property type="match status" value="1"/>
</dbReference>
<evidence type="ECO:0000256" key="3">
    <source>
        <dbReference type="ARBA" id="ARBA00023054"/>
    </source>
</evidence>
<keyword evidence="4" id="KW-0505">Motor protein</keyword>